<evidence type="ECO:0000313" key="5">
    <source>
        <dbReference type="Proteomes" id="UP000321816"/>
    </source>
</evidence>
<dbReference type="InterPro" id="IPR051046">
    <property type="entry name" value="MurCDEF_CellWall_CoF430Synth"/>
</dbReference>
<dbReference type="RefSeq" id="WP_147802410.1">
    <property type="nucleotide sequence ID" value="NZ_CP144914.1"/>
</dbReference>
<dbReference type="GO" id="GO:0005524">
    <property type="term" value="F:ATP binding"/>
    <property type="evidence" value="ECO:0007669"/>
    <property type="project" value="UniProtKB-KW"/>
</dbReference>
<dbReference type="Proteomes" id="UP000321816">
    <property type="component" value="Chromosome"/>
</dbReference>
<protein>
    <recommendedName>
        <fullName evidence="6">UDP-N-acetylmuramoyl-tripeptide--D-alanyl-D-alanine ligase</fullName>
    </recommendedName>
</protein>
<name>A0A5C7F9W4_9BACI</name>
<dbReference type="SUPFAM" id="SSF63418">
    <property type="entry name" value="MurE/MurF N-terminal domain"/>
    <property type="match status" value="1"/>
</dbReference>
<dbReference type="SUPFAM" id="SSF53244">
    <property type="entry name" value="MurD-like peptide ligases, peptide-binding domain"/>
    <property type="match status" value="1"/>
</dbReference>
<dbReference type="PANTHER" id="PTHR43024:SF1">
    <property type="entry name" value="UDP-N-ACETYLMURAMOYL-TRIPEPTIDE--D-ALANYL-D-ALANINE LIGASE"/>
    <property type="match status" value="1"/>
</dbReference>
<proteinExistence type="predicted"/>
<dbReference type="GO" id="GO:0016881">
    <property type="term" value="F:acid-amino acid ligase activity"/>
    <property type="evidence" value="ECO:0007669"/>
    <property type="project" value="InterPro"/>
</dbReference>
<gene>
    <name evidence="4" type="ORF">FTX54_009765</name>
</gene>
<dbReference type="EMBL" id="CP144914">
    <property type="protein sequence ID" value="WWD78715.1"/>
    <property type="molecule type" value="Genomic_DNA"/>
</dbReference>
<reference evidence="4 5" key="1">
    <citation type="submission" date="2024-01" db="EMBL/GenBank/DDBJ databases">
        <title>Complete Genome Sequence of Alkalicoccus halolimnae BZ-SZ-XJ29T, a Moderately Halophilic Bacterium Isolated from a Salt Lake.</title>
        <authorList>
            <person name="Zhao B."/>
        </authorList>
    </citation>
    <scope>NUCLEOTIDE SEQUENCE [LARGE SCALE GENOMIC DNA]</scope>
    <source>
        <strain evidence="4 5">BZ-SZ-XJ29</strain>
    </source>
</reference>
<dbReference type="KEGG" id="ahal:FTX54_009765"/>
<dbReference type="PANTHER" id="PTHR43024">
    <property type="entry name" value="UDP-N-ACETYLMURAMOYL-TRIPEPTIDE--D-ALANYL-D-ALANINE LIGASE"/>
    <property type="match status" value="1"/>
</dbReference>
<evidence type="ECO:0000313" key="4">
    <source>
        <dbReference type="EMBL" id="WWD78715.1"/>
    </source>
</evidence>
<evidence type="ECO:0000256" key="2">
    <source>
        <dbReference type="ARBA" id="ARBA00022741"/>
    </source>
</evidence>
<dbReference type="InterPro" id="IPR036615">
    <property type="entry name" value="Mur_ligase_C_dom_sf"/>
</dbReference>
<keyword evidence="3" id="KW-0067">ATP-binding</keyword>
<accession>A0A5C7F9W4</accession>
<sequence>MTAFVSSEKLAPLVKKVQGLNSKISFPKVVSNIYDVETGTLFIPREEERYDGHQFIEAAIEGGAAGALWRAGEPIPQTVPEDFPLFITEDPASVCRHLAAEYLKEHRAEVVFVEGDYTASFILRVLKTWTSGKNTEVIKEQETKAVDTAELILSLDLDTELVFVEAVESSRRMHEMASLLQPDIALVSYYNADAFDEAEVEEGSSNTFHASLLPNYPETKHLTIPSWLESYRPLLEAAASVYKVITGQDVPPMELLTAEAFGFQTMKTRADGLVLFEAEAMEKTNLDYSLGWLSHIQPFERRILVIDEGFQADRFHKSVHELFADHITSSITDVFAVGEKAFWVSDALSRAGRKNLNTQYYKTHVDAIDDLRGALNGPNVIMYKGANRELIYQILHQLNRN</sequence>
<dbReference type="AlphaFoldDB" id="A0A5C7F9W4"/>
<evidence type="ECO:0000256" key="3">
    <source>
        <dbReference type="ARBA" id="ARBA00022840"/>
    </source>
</evidence>
<keyword evidence="5" id="KW-1185">Reference proteome</keyword>
<organism evidence="4 5">
    <name type="scientific">Alkalicoccus halolimnae</name>
    <dbReference type="NCBI Taxonomy" id="1667239"/>
    <lineage>
        <taxon>Bacteria</taxon>
        <taxon>Bacillati</taxon>
        <taxon>Bacillota</taxon>
        <taxon>Bacilli</taxon>
        <taxon>Bacillales</taxon>
        <taxon>Bacillaceae</taxon>
        <taxon>Alkalicoccus</taxon>
    </lineage>
</organism>
<evidence type="ECO:0000256" key="1">
    <source>
        <dbReference type="ARBA" id="ARBA00022598"/>
    </source>
</evidence>
<keyword evidence="2" id="KW-0547">Nucleotide-binding</keyword>
<dbReference type="OrthoDB" id="9801978at2"/>
<keyword evidence="1" id="KW-0436">Ligase</keyword>
<evidence type="ECO:0008006" key="6">
    <source>
        <dbReference type="Google" id="ProtNLM"/>
    </source>
</evidence>
<dbReference type="InterPro" id="IPR035911">
    <property type="entry name" value="MurE/MurF_N"/>
</dbReference>
<dbReference type="Gene3D" id="3.40.1390.10">
    <property type="entry name" value="MurE/MurF, N-terminal domain"/>
    <property type="match status" value="1"/>
</dbReference>